<dbReference type="AlphaFoldDB" id="A0A8H4ZRC8"/>
<organism evidence="1 2">
    <name type="scientific">Fusarium anthophilum</name>
    <dbReference type="NCBI Taxonomy" id="48485"/>
    <lineage>
        <taxon>Eukaryota</taxon>
        <taxon>Fungi</taxon>
        <taxon>Dikarya</taxon>
        <taxon>Ascomycota</taxon>
        <taxon>Pezizomycotina</taxon>
        <taxon>Sordariomycetes</taxon>
        <taxon>Hypocreomycetidae</taxon>
        <taxon>Hypocreales</taxon>
        <taxon>Nectriaceae</taxon>
        <taxon>Fusarium</taxon>
        <taxon>Fusarium fujikuroi species complex</taxon>
    </lineage>
</organism>
<proteinExistence type="predicted"/>
<dbReference type="EMBL" id="JABEVY010000071">
    <property type="protein sequence ID" value="KAF5251274.1"/>
    <property type="molecule type" value="Genomic_DNA"/>
</dbReference>
<comment type="caution">
    <text evidence="1">The sequence shown here is derived from an EMBL/GenBank/DDBJ whole genome shotgun (WGS) entry which is preliminary data.</text>
</comment>
<reference evidence="1 2" key="1">
    <citation type="journal article" date="2020" name="BMC Genomics">
        <title>Correction to: Identification and distribution of gene clusters required for synthesis of sphingolipid metabolism inhibitors in diverse species of the filamentous fungus Fusarium.</title>
        <authorList>
            <person name="Kim H.S."/>
            <person name="Lohmar J.M."/>
            <person name="Busman M."/>
            <person name="Brown D.W."/>
            <person name="Naumann T.A."/>
            <person name="Divon H.H."/>
            <person name="Lysoe E."/>
            <person name="Uhlig S."/>
            <person name="Proctor R.H."/>
        </authorList>
    </citation>
    <scope>NUCLEOTIDE SEQUENCE [LARGE SCALE GENOMIC DNA]</scope>
    <source>
        <strain evidence="1 2">NRRL 25214</strain>
    </source>
</reference>
<name>A0A8H4ZRC8_9HYPO</name>
<evidence type="ECO:0000313" key="1">
    <source>
        <dbReference type="EMBL" id="KAF5251274.1"/>
    </source>
</evidence>
<gene>
    <name evidence="1" type="ORF">FANTH_3566</name>
</gene>
<protein>
    <submittedName>
        <fullName evidence="1">Uncharacterized protein</fullName>
    </submittedName>
</protein>
<sequence>MFPVQSQDLEGLVKLNSILILDVDWWGASYLRNIVAHGSAHITTKQGNKILPPELWLDIIDRVESYVDGNTYKPVYGVKLTPGSMDASGTESALVCNVLEEWTKCGDLTGGNRVNAYEKCLHDPFYKLDPEKDETDENEKYYFIITKTVEKNSYSIPVSHLRLKGDFLFRNIEVPDIIARLEDGDCHLCWGQRSLDINRADNCEDASFFCGGVLCHRWCYHETICGLCIGGDYASDHLDIMFAKCEGAHSDDEEEEEDTEEEKMEKKNFRKRLKRRFQELGYEWWGC</sequence>
<accession>A0A8H4ZRC8</accession>
<evidence type="ECO:0000313" key="2">
    <source>
        <dbReference type="Proteomes" id="UP000573603"/>
    </source>
</evidence>
<dbReference type="Proteomes" id="UP000573603">
    <property type="component" value="Unassembled WGS sequence"/>
</dbReference>
<keyword evidence="2" id="KW-1185">Reference proteome</keyword>